<feature type="compositionally biased region" description="Low complexity" evidence="1">
    <location>
        <begin position="28"/>
        <end position="44"/>
    </location>
</feature>
<gene>
    <name evidence="2" type="ORF">BD289DRAFT_482149</name>
</gene>
<proteinExistence type="predicted"/>
<name>A0A2T3A9X1_9PEZI</name>
<dbReference type="OrthoDB" id="5345504at2759"/>
<feature type="compositionally biased region" description="Low complexity" evidence="1">
    <location>
        <begin position="98"/>
        <end position="125"/>
    </location>
</feature>
<evidence type="ECO:0000313" key="3">
    <source>
        <dbReference type="Proteomes" id="UP000241462"/>
    </source>
</evidence>
<evidence type="ECO:0000256" key="1">
    <source>
        <dbReference type="SAM" id="MobiDB-lite"/>
    </source>
</evidence>
<feature type="region of interest" description="Disordered" evidence="1">
    <location>
        <begin position="230"/>
        <end position="305"/>
    </location>
</feature>
<feature type="compositionally biased region" description="Basic and acidic residues" evidence="1">
    <location>
        <begin position="230"/>
        <end position="240"/>
    </location>
</feature>
<evidence type="ECO:0000313" key="2">
    <source>
        <dbReference type="EMBL" id="PSR87416.1"/>
    </source>
</evidence>
<organism evidence="2 3">
    <name type="scientific">Coniella lustricola</name>
    <dbReference type="NCBI Taxonomy" id="2025994"/>
    <lineage>
        <taxon>Eukaryota</taxon>
        <taxon>Fungi</taxon>
        <taxon>Dikarya</taxon>
        <taxon>Ascomycota</taxon>
        <taxon>Pezizomycotina</taxon>
        <taxon>Sordariomycetes</taxon>
        <taxon>Sordariomycetidae</taxon>
        <taxon>Diaporthales</taxon>
        <taxon>Schizoparmaceae</taxon>
        <taxon>Coniella</taxon>
    </lineage>
</organism>
<dbReference type="Proteomes" id="UP000241462">
    <property type="component" value="Unassembled WGS sequence"/>
</dbReference>
<dbReference type="InterPro" id="IPR046591">
    <property type="entry name" value="DUF6649"/>
</dbReference>
<accession>A0A2T3A9X1</accession>
<dbReference type="Pfam" id="PF20354">
    <property type="entry name" value="DUF6649"/>
    <property type="match status" value="1"/>
</dbReference>
<feature type="compositionally biased region" description="Acidic residues" evidence="1">
    <location>
        <begin position="293"/>
        <end position="305"/>
    </location>
</feature>
<keyword evidence="3" id="KW-1185">Reference proteome</keyword>
<dbReference type="AlphaFoldDB" id="A0A2T3A9X1"/>
<dbReference type="STRING" id="2025994.A0A2T3A9X1"/>
<protein>
    <submittedName>
        <fullName evidence="2">Uncharacterized protein</fullName>
    </submittedName>
</protein>
<reference evidence="2 3" key="1">
    <citation type="journal article" date="2018" name="Mycol. Prog.">
        <title>Coniella lustricola, a new species from submerged detritus.</title>
        <authorList>
            <person name="Raudabaugh D.B."/>
            <person name="Iturriaga T."/>
            <person name="Carver A."/>
            <person name="Mondo S."/>
            <person name="Pangilinan J."/>
            <person name="Lipzen A."/>
            <person name="He G."/>
            <person name="Amirebrahimi M."/>
            <person name="Grigoriev I.V."/>
            <person name="Miller A.N."/>
        </authorList>
    </citation>
    <scope>NUCLEOTIDE SEQUENCE [LARGE SCALE GENOMIC DNA]</scope>
    <source>
        <strain evidence="2 3">B22-T-1</strain>
    </source>
</reference>
<dbReference type="InParanoid" id="A0A2T3A9X1"/>
<sequence length="305" mass="33533">MEGFYNPAATAATPAASNPLLDQQHYHSQQQPPVSVAVPTSSSAIPTEAPPRVRRKRKADAQDTHNERLAKRMSLLNIEQNGTRLYVPVEQRQLPRESTQPASASASASLGTGTPSSSSHPVVSPIEDDQMHLDDSKHKVYIYNLDDELSDTESDPELEQGRLAFLPDIEKHLRANRFNPLPLLKPILPNKDGELAGMQLVLYSDGPTSITVPEEQDSVRKAVLEARARVRQRQAEEKEGNPATTQQRPRPTKATFATPVRPMAPAQQAETQPLVDMMLDQPAVARSSTSVDQSEDDDPDAMDID</sequence>
<dbReference type="EMBL" id="KZ678429">
    <property type="protein sequence ID" value="PSR87416.1"/>
    <property type="molecule type" value="Genomic_DNA"/>
</dbReference>
<feature type="compositionally biased region" description="Basic and acidic residues" evidence="1">
    <location>
        <begin position="59"/>
        <end position="70"/>
    </location>
</feature>
<feature type="region of interest" description="Disordered" evidence="1">
    <location>
        <begin position="15"/>
        <end position="131"/>
    </location>
</feature>